<dbReference type="Gene3D" id="2.30.180.10">
    <property type="entry name" value="FAS1 domain"/>
    <property type="match status" value="1"/>
</dbReference>
<accession>A0A420I8W0</accession>
<dbReference type="AlphaFoldDB" id="A0A420I8W0"/>
<evidence type="ECO:0000256" key="1">
    <source>
        <dbReference type="ARBA" id="ARBA00022729"/>
    </source>
</evidence>
<dbReference type="InterPro" id="IPR036378">
    <property type="entry name" value="FAS1_dom_sf"/>
</dbReference>
<comment type="caution">
    <text evidence="3">The sequence shown here is derived from an EMBL/GenBank/DDBJ whole genome shotgun (WGS) entry which is preliminary data.</text>
</comment>
<feature type="domain" description="FAS1" evidence="2">
    <location>
        <begin position="47"/>
        <end position="194"/>
    </location>
</feature>
<dbReference type="PROSITE" id="PS50213">
    <property type="entry name" value="FAS1"/>
    <property type="match status" value="1"/>
</dbReference>
<organism evidence="3 4">
    <name type="scientific">Golovinomyces cichoracearum</name>
    <dbReference type="NCBI Taxonomy" id="62708"/>
    <lineage>
        <taxon>Eukaryota</taxon>
        <taxon>Fungi</taxon>
        <taxon>Dikarya</taxon>
        <taxon>Ascomycota</taxon>
        <taxon>Pezizomycotina</taxon>
        <taxon>Leotiomycetes</taxon>
        <taxon>Erysiphales</taxon>
        <taxon>Erysiphaceae</taxon>
        <taxon>Golovinomyces</taxon>
    </lineage>
</organism>
<sequence>MHPILVILIYINSFAYSLFINSQFSLTDIHIGFFSPAMEKSPSTSNSVLLSDVIGSSRSTNAFAGFTRSFASITRLLEADDSNITVLAPTNRAIMKLPQRPWEDPSEYSTLGEDAYEGKIGEDRALKNLETFVESHLMWVSPWKEGEMAKSMSGREYCWHIKDGVKIIQPGNVEIIEVLNSVRNGELWLIDGVLN</sequence>
<name>A0A420I8W0_9PEZI</name>
<dbReference type="SUPFAM" id="SSF82153">
    <property type="entry name" value="FAS1 domain"/>
    <property type="match status" value="1"/>
</dbReference>
<reference evidence="3 4" key="1">
    <citation type="journal article" date="2018" name="BMC Genomics">
        <title>Comparative genome analyses reveal sequence features reflecting distinct modes of host-adaptation between dicot and monocot powdery mildew.</title>
        <authorList>
            <person name="Wu Y."/>
            <person name="Ma X."/>
            <person name="Pan Z."/>
            <person name="Kale S.D."/>
            <person name="Song Y."/>
            <person name="King H."/>
            <person name="Zhang Q."/>
            <person name="Presley C."/>
            <person name="Deng X."/>
            <person name="Wei C.I."/>
            <person name="Xiao S."/>
        </authorList>
    </citation>
    <scope>NUCLEOTIDE SEQUENCE [LARGE SCALE GENOMIC DNA]</scope>
    <source>
        <strain evidence="3">UMSG3</strain>
    </source>
</reference>
<dbReference type="InterPro" id="IPR000782">
    <property type="entry name" value="FAS1_domain"/>
</dbReference>
<dbReference type="InterPro" id="IPR040200">
    <property type="entry name" value="Mug57-like"/>
</dbReference>
<evidence type="ECO:0000259" key="2">
    <source>
        <dbReference type="PROSITE" id="PS50213"/>
    </source>
</evidence>
<dbReference type="PANTHER" id="PTHR28156">
    <property type="entry name" value="FAS1 DOMAIN-CONTAINING PROTEIN YDR262W"/>
    <property type="match status" value="1"/>
</dbReference>
<dbReference type="Proteomes" id="UP000283383">
    <property type="component" value="Unassembled WGS sequence"/>
</dbReference>
<dbReference type="EMBL" id="MCBQ01011258">
    <property type="protein sequence ID" value="RKF66737.1"/>
    <property type="molecule type" value="Genomic_DNA"/>
</dbReference>
<keyword evidence="1" id="KW-0732">Signal</keyword>
<proteinExistence type="predicted"/>
<protein>
    <submittedName>
        <fullName evidence="3">FAS1 domain-containing protein</fullName>
    </submittedName>
</protein>
<gene>
    <name evidence="3" type="ORF">GcM3_112022</name>
</gene>
<keyword evidence="4" id="KW-1185">Reference proteome</keyword>
<evidence type="ECO:0000313" key="3">
    <source>
        <dbReference type="EMBL" id="RKF66737.1"/>
    </source>
</evidence>
<dbReference type="STRING" id="62708.A0A420I8W0"/>
<evidence type="ECO:0000313" key="4">
    <source>
        <dbReference type="Proteomes" id="UP000283383"/>
    </source>
</evidence>
<dbReference type="PANTHER" id="PTHR28156:SF1">
    <property type="entry name" value="FAS1 DOMAIN-CONTAINING PROTEIN YDR262W"/>
    <property type="match status" value="1"/>
</dbReference>